<evidence type="ECO:0000256" key="1">
    <source>
        <dbReference type="SAM" id="MobiDB-lite"/>
    </source>
</evidence>
<organism evidence="2 3">
    <name type="scientific">Stylosanthes scabra</name>
    <dbReference type="NCBI Taxonomy" id="79078"/>
    <lineage>
        <taxon>Eukaryota</taxon>
        <taxon>Viridiplantae</taxon>
        <taxon>Streptophyta</taxon>
        <taxon>Embryophyta</taxon>
        <taxon>Tracheophyta</taxon>
        <taxon>Spermatophyta</taxon>
        <taxon>Magnoliopsida</taxon>
        <taxon>eudicotyledons</taxon>
        <taxon>Gunneridae</taxon>
        <taxon>Pentapetalae</taxon>
        <taxon>rosids</taxon>
        <taxon>fabids</taxon>
        <taxon>Fabales</taxon>
        <taxon>Fabaceae</taxon>
        <taxon>Papilionoideae</taxon>
        <taxon>50 kb inversion clade</taxon>
        <taxon>dalbergioids sensu lato</taxon>
        <taxon>Dalbergieae</taxon>
        <taxon>Pterocarpus clade</taxon>
        <taxon>Stylosanthes</taxon>
    </lineage>
</organism>
<feature type="region of interest" description="Disordered" evidence="1">
    <location>
        <begin position="1"/>
        <end position="47"/>
    </location>
</feature>
<proteinExistence type="predicted"/>
<protein>
    <submittedName>
        <fullName evidence="2">Uncharacterized protein</fullName>
    </submittedName>
</protein>
<comment type="caution">
    <text evidence="2">The sequence shown here is derived from an EMBL/GenBank/DDBJ whole genome shotgun (WGS) entry which is preliminary data.</text>
</comment>
<evidence type="ECO:0000313" key="2">
    <source>
        <dbReference type="EMBL" id="MED6183858.1"/>
    </source>
</evidence>
<sequence length="156" mass="17949">MEEACSYGRRYTPWDSPPYQHHAPQYNAYQSNGYEDPPPPYPSSQGNTEDILQVLYQERKELWEAQKQIESQVDTLTELVTRLVTLFAASNSNSSQLSNLGDFPSQPLSFSRGNINTVFLCANQEGREDELLLEDDVESLNHEEMHEFLEEVEEDD</sequence>
<dbReference type="Proteomes" id="UP001341840">
    <property type="component" value="Unassembled WGS sequence"/>
</dbReference>
<dbReference type="EMBL" id="JASCZI010181475">
    <property type="protein sequence ID" value="MED6183858.1"/>
    <property type="molecule type" value="Genomic_DNA"/>
</dbReference>
<reference evidence="2 3" key="1">
    <citation type="journal article" date="2023" name="Plants (Basel)">
        <title>Bridging the Gap: Combining Genomics and Transcriptomics Approaches to Understand Stylosanthes scabra, an Orphan Legume from the Brazilian Caatinga.</title>
        <authorList>
            <person name="Ferreira-Neto J.R.C."/>
            <person name="da Silva M.D."/>
            <person name="Binneck E."/>
            <person name="de Melo N.F."/>
            <person name="da Silva R.H."/>
            <person name="de Melo A.L.T.M."/>
            <person name="Pandolfi V."/>
            <person name="Bustamante F.O."/>
            <person name="Brasileiro-Vidal A.C."/>
            <person name="Benko-Iseppon A.M."/>
        </authorList>
    </citation>
    <scope>NUCLEOTIDE SEQUENCE [LARGE SCALE GENOMIC DNA]</scope>
    <source>
        <tissue evidence="2">Leaves</tissue>
    </source>
</reference>
<keyword evidence="3" id="KW-1185">Reference proteome</keyword>
<gene>
    <name evidence="2" type="ORF">PIB30_041713</name>
</gene>
<evidence type="ECO:0000313" key="3">
    <source>
        <dbReference type="Proteomes" id="UP001341840"/>
    </source>
</evidence>
<accession>A0ABU6WII8</accession>
<name>A0ABU6WII8_9FABA</name>